<dbReference type="PANTHER" id="PTHR47561:SF1">
    <property type="entry name" value="POLYSACCHARIDE DEACETYLASE FAMILY PROTEIN (AFU_ORTHOLOGUE AFUA_6G05030)"/>
    <property type="match status" value="1"/>
</dbReference>
<dbReference type="InterPro" id="IPR022560">
    <property type="entry name" value="DUF3473"/>
</dbReference>
<dbReference type="InterPro" id="IPR002509">
    <property type="entry name" value="NODB_dom"/>
</dbReference>
<feature type="domain" description="NodB homology" evidence="5">
    <location>
        <begin position="37"/>
        <end position="308"/>
    </location>
</feature>
<evidence type="ECO:0000256" key="3">
    <source>
        <dbReference type="ARBA" id="ARBA00020071"/>
    </source>
</evidence>
<dbReference type="SUPFAM" id="SSF88713">
    <property type="entry name" value="Glycoside hydrolase/deacetylase"/>
    <property type="match status" value="1"/>
</dbReference>
<dbReference type="InterPro" id="IPR011330">
    <property type="entry name" value="Glyco_hydro/deAcase_b/a-brl"/>
</dbReference>
<proteinExistence type="inferred from homology"/>
<comment type="similarity">
    <text evidence="2">Belongs to the polysaccharide deacetylase family.</text>
</comment>
<evidence type="ECO:0000313" key="7">
    <source>
        <dbReference type="Proteomes" id="UP001196565"/>
    </source>
</evidence>
<comment type="caution">
    <text evidence="6">The sequence shown here is derived from an EMBL/GenBank/DDBJ whole genome shotgun (WGS) entry which is preliminary data.</text>
</comment>
<organism evidence="6 7">
    <name type="scientific">Roseomonas alba</name>
    <dbReference type="NCBI Taxonomy" id="2846776"/>
    <lineage>
        <taxon>Bacteria</taxon>
        <taxon>Pseudomonadati</taxon>
        <taxon>Pseudomonadota</taxon>
        <taxon>Alphaproteobacteria</taxon>
        <taxon>Acetobacterales</taxon>
        <taxon>Roseomonadaceae</taxon>
        <taxon>Roseomonas</taxon>
    </lineage>
</organism>
<name>A0ABS7AIA1_9PROT</name>
<sequence length="308" mass="33213">MPTRSGTFTYQCESGRTRASARAARRFAALPAIFTFTVDVETHPGGSGPTGPTARLLDLLEARGSRGTFFILDSVTRSEPGLVREIARRGHEIASHGHAHRHLAEEAPAAFRMAMATARDRLAALTGFAPVGFRAPYFSLTPAAGWVPEVLAELGFAYSSSLLPARNPLAGWPGAPRGPFRWPSGLLELPVPVGRIGPVAVPFLGGMYLRWLPPWRLSGLARNWAAGGQGGLWSYCHPYDLDTDESLVHRPDAGPFGSLMLWLNRRTTLPRLEGLLEGRRSLPFAARLVEFSMVPTWGGGGEAPAKAA</sequence>
<evidence type="ECO:0000259" key="5">
    <source>
        <dbReference type="PROSITE" id="PS51677"/>
    </source>
</evidence>
<dbReference type="CDD" id="cd10941">
    <property type="entry name" value="CE4_PuuE_HpPgdA_like_2"/>
    <property type="match status" value="1"/>
</dbReference>
<dbReference type="Pfam" id="PF11959">
    <property type="entry name" value="DUF3473"/>
    <property type="match status" value="1"/>
</dbReference>
<dbReference type="Gene3D" id="3.20.20.370">
    <property type="entry name" value="Glycoside hydrolase/deacetylase"/>
    <property type="match status" value="1"/>
</dbReference>
<reference evidence="6 7" key="1">
    <citation type="submission" date="2021-07" db="EMBL/GenBank/DDBJ databases">
        <authorList>
            <person name="So Y."/>
        </authorList>
    </citation>
    <scope>NUCLEOTIDE SEQUENCE [LARGE SCALE GENOMIC DNA]</scope>
    <source>
        <strain evidence="6 7">HJA6</strain>
    </source>
</reference>
<gene>
    <name evidence="6" type="ORF">KPL78_28920</name>
</gene>
<keyword evidence="7" id="KW-1185">Reference proteome</keyword>
<dbReference type="PROSITE" id="PS51677">
    <property type="entry name" value="NODB"/>
    <property type="match status" value="1"/>
</dbReference>
<evidence type="ECO:0000313" key="6">
    <source>
        <dbReference type="EMBL" id="MBW6401903.1"/>
    </source>
</evidence>
<dbReference type="Proteomes" id="UP001196565">
    <property type="component" value="Unassembled WGS sequence"/>
</dbReference>
<dbReference type="RefSeq" id="WP_219766770.1">
    <property type="nucleotide sequence ID" value="NZ_JAHYBZ010000016.1"/>
</dbReference>
<evidence type="ECO:0000256" key="1">
    <source>
        <dbReference type="ARBA" id="ARBA00003236"/>
    </source>
</evidence>
<protein>
    <recommendedName>
        <fullName evidence="3">Chitooligosaccharide deacetylase</fullName>
    </recommendedName>
    <alternativeName>
        <fullName evidence="4">Nodulation protein B</fullName>
    </alternativeName>
</protein>
<dbReference type="PANTHER" id="PTHR47561">
    <property type="entry name" value="POLYSACCHARIDE DEACETYLASE FAMILY PROTEIN (AFU_ORTHOLOGUE AFUA_6G05030)"/>
    <property type="match status" value="1"/>
</dbReference>
<dbReference type="Pfam" id="PF01522">
    <property type="entry name" value="Polysacc_deac_1"/>
    <property type="match status" value="1"/>
</dbReference>
<evidence type="ECO:0000256" key="2">
    <source>
        <dbReference type="ARBA" id="ARBA00010973"/>
    </source>
</evidence>
<evidence type="ECO:0000256" key="4">
    <source>
        <dbReference type="ARBA" id="ARBA00032976"/>
    </source>
</evidence>
<dbReference type="InterPro" id="IPR045235">
    <property type="entry name" value="PuuE_HpPgdA-like"/>
</dbReference>
<dbReference type="EMBL" id="JAHYBZ010000016">
    <property type="protein sequence ID" value="MBW6401903.1"/>
    <property type="molecule type" value="Genomic_DNA"/>
</dbReference>
<comment type="function">
    <text evidence="1">Is involved in generating a small heat-stable compound (Nod), an acylated oligomer of N-acetylglucosamine, that stimulates mitosis in various plant protoplasts.</text>
</comment>
<accession>A0ABS7AIA1</accession>